<name>A0A830D5Y7_9LAMI</name>
<comment type="caution">
    <text evidence="1">The sequence shown here is derived from an EMBL/GenBank/DDBJ whole genome shotgun (WGS) entry which is preliminary data.</text>
</comment>
<evidence type="ECO:0000313" key="1">
    <source>
        <dbReference type="EMBL" id="GFQ03925.1"/>
    </source>
</evidence>
<organism evidence="1 2">
    <name type="scientific">Phtheirospermum japonicum</name>
    <dbReference type="NCBI Taxonomy" id="374723"/>
    <lineage>
        <taxon>Eukaryota</taxon>
        <taxon>Viridiplantae</taxon>
        <taxon>Streptophyta</taxon>
        <taxon>Embryophyta</taxon>
        <taxon>Tracheophyta</taxon>
        <taxon>Spermatophyta</taxon>
        <taxon>Magnoliopsida</taxon>
        <taxon>eudicotyledons</taxon>
        <taxon>Gunneridae</taxon>
        <taxon>Pentapetalae</taxon>
        <taxon>asterids</taxon>
        <taxon>lamiids</taxon>
        <taxon>Lamiales</taxon>
        <taxon>Orobanchaceae</taxon>
        <taxon>Orobanchaceae incertae sedis</taxon>
        <taxon>Phtheirospermum</taxon>
    </lineage>
</organism>
<dbReference type="EMBL" id="BMAC01000883">
    <property type="protein sequence ID" value="GFQ03925.1"/>
    <property type="molecule type" value="Genomic_DNA"/>
</dbReference>
<dbReference type="Proteomes" id="UP000653305">
    <property type="component" value="Unassembled WGS sequence"/>
</dbReference>
<evidence type="ECO:0000313" key="2">
    <source>
        <dbReference type="Proteomes" id="UP000653305"/>
    </source>
</evidence>
<accession>A0A830D5Y7</accession>
<proteinExistence type="predicted"/>
<reference evidence="1" key="1">
    <citation type="submission" date="2020-07" db="EMBL/GenBank/DDBJ databases">
        <title>Ethylene signaling mediates host invasion by parasitic plants.</title>
        <authorList>
            <person name="Yoshida S."/>
        </authorList>
    </citation>
    <scope>NUCLEOTIDE SEQUENCE</scope>
    <source>
        <strain evidence="1">Okayama</strain>
    </source>
</reference>
<gene>
    <name evidence="1" type="ORF">PHJA_002536300</name>
</gene>
<dbReference type="AlphaFoldDB" id="A0A830D5Y7"/>
<protein>
    <submittedName>
        <fullName evidence="1">Uncharacterized protein</fullName>
    </submittedName>
</protein>
<keyword evidence="2" id="KW-1185">Reference proteome</keyword>
<sequence length="246" mass="27477">MTNRFSEECGSGERSIKVTSPTGELLKVHYKVMIPQRKINRAIAKVRTRKNRHKTTSAVKLPTAVLSTLAKAKARATKKEVDKANADKAEPSSAATSSAFVCIVIRQLWSVVVQQQRFQKEPFTIELVSTQGIGTGQFEEQNIKIEDLHYLNPSDELECGGPYFRNGVQSRSNRGPMNFASPFVEMQHDQRVANLLGPRYSPPDRPERLLPRSDFGNPPQFYRANVSNSFSMGLVMPNVVQLMVAA</sequence>